<dbReference type="RefSeq" id="WP_006418438.1">
    <property type="nucleotide sequence ID" value="NZ_AENN01000015.1"/>
</dbReference>
<comment type="caution">
    <text evidence="7">The sequence shown here is derived from an EMBL/GenBank/DDBJ whole genome shotgun (WGS) entry which is preliminary data.</text>
</comment>
<proteinExistence type="predicted"/>
<organism evidence="7 8">
    <name type="scientific">Eremococcus coleocola ACS-139-V-Col8</name>
    <dbReference type="NCBI Taxonomy" id="908337"/>
    <lineage>
        <taxon>Bacteria</taxon>
        <taxon>Bacillati</taxon>
        <taxon>Bacillota</taxon>
        <taxon>Bacilli</taxon>
        <taxon>Lactobacillales</taxon>
        <taxon>Aerococcaceae</taxon>
        <taxon>Eremococcus</taxon>
    </lineage>
</organism>
<dbReference type="PANTHER" id="PTHR43110:SF1">
    <property type="entry name" value="THIOL PEROXIDASE"/>
    <property type="match status" value="1"/>
</dbReference>
<evidence type="ECO:0000313" key="7">
    <source>
        <dbReference type="EMBL" id="EFR31235.1"/>
    </source>
</evidence>
<keyword evidence="7" id="KW-0560">Oxidoreductase</keyword>
<name>E4KP47_9LACT</name>
<evidence type="ECO:0000256" key="4">
    <source>
        <dbReference type="ARBA" id="ARBA00023284"/>
    </source>
</evidence>
<dbReference type="AlphaFoldDB" id="E4KP47"/>
<dbReference type="PANTHER" id="PTHR43110">
    <property type="entry name" value="THIOL PEROXIDASE"/>
    <property type="match status" value="1"/>
</dbReference>
<evidence type="ECO:0000313" key="8">
    <source>
        <dbReference type="Proteomes" id="UP000005990"/>
    </source>
</evidence>
<evidence type="ECO:0000259" key="6">
    <source>
        <dbReference type="PROSITE" id="PS51352"/>
    </source>
</evidence>
<dbReference type="GO" id="GO:0004601">
    <property type="term" value="F:peroxidase activity"/>
    <property type="evidence" value="ECO:0007669"/>
    <property type="project" value="UniProtKB-KW"/>
</dbReference>
<dbReference type="EC" id="1.11.1.15" evidence="7"/>
<keyword evidence="2" id="KW-0049">Antioxidant</keyword>
<dbReference type="InterPro" id="IPR036249">
    <property type="entry name" value="Thioredoxin-like_sf"/>
</dbReference>
<dbReference type="SUPFAM" id="SSF52833">
    <property type="entry name" value="Thioredoxin-like"/>
    <property type="match status" value="1"/>
</dbReference>
<keyword evidence="4" id="KW-0676">Redox-active center</keyword>
<feature type="domain" description="Thioredoxin" evidence="6">
    <location>
        <begin position="20"/>
        <end position="167"/>
    </location>
</feature>
<dbReference type="Proteomes" id="UP000005990">
    <property type="component" value="Unassembled WGS sequence"/>
</dbReference>
<evidence type="ECO:0000256" key="2">
    <source>
        <dbReference type="ARBA" id="ARBA00022862"/>
    </source>
</evidence>
<dbReference type="Pfam" id="PF00578">
    <property type="entry name" value="AhpC-TSA"/>
    <property type="match status" value="1"/>
</dbReference>
<keyword evidence="1 7" id="KW-0575">Peroxidase</keyword>
<evidence type="ECO:0000256" key="5">
    <source>
        <dbReference type="SAM" id="MobiDB-lite"/>
    </source>
</evidence>
<keyword evidence="3" id="KW-1015">Disulfide bond</keyword>
<feature type="region of interest" description="Disordered" evidence="5">
    <location>
        <begin position="1"/>
        <end position="30"/>
    </location>
</feature>
<dbReference type="InterPro" id="IPR013766">
    <property type="entry name" value="Thioredoxin_domain"/>
</dbReference>
<dbReference type="eggNOG" id="COG2077">
    <property type="taxonomic scope" value="Bacteria"/>
</dbReference>
<gene>
    <name evidence="7" type="ORF">HMPREF9257_1333</name>
</gene>
<dbReference type="InterPro" id="IPR000866">
    <property type="entry name" value="AhpC/TSA"/>
</dbReference>
<evidence type="ECO:0000256" key="1">
    <source>
        <dbReference type="ARBA" id="ARBA00022559"/>
    </source>
</evidence>
<accession>E4KP47</accession>
<sequence>MSVQEVKFKGEPIEVKGDQPQVGQAAPDAKLTNSKGEKVQLSDVLKDKVTIISVIPNVLTRTCELQTKQFADKTKDKGYQYITVSRNSVDEFNQWNEENELDVNTYSDLDKEFGKAYGLDIDLMDAPLLARSVFVVDKDGEIKYSQIVPEVSEEPDYEPALAAADAL</sequence>
<dbReference type="InterPro" id="IPR050455">
    <property type="entry name" value="Tpx_Peroxidase_subfamily"/>
</dbReference>
<dbReference type="OrthoDB" id="9781543at2"/>
<dbReference type="STRING" id="908337.HMPREF9257_1333"/>
<reference evidence="7 8" key="1">
    <citation type="submission" date="2010-10" db="EMBL/GenBank/DDBJ databases">
        <authorList>
            <person name="Durkin A.S."/>
            <person name="Madupu R."/>
            <person name="Torralba M."/>
            <person name="Gillis M."/>
            <person name="Methe B."/>
            <person name="Sutton G."/>
            <person name="Nelson K.E."/>
        </authorList>
    </citation>
    <scope>NUCLEOTIDE SEQUENCE [LARGE SCALE GENOMIC DNA]</scope>
    <source>
        <strain evidence="7 8">ACS-139-V-Col8</strain>
    </source>
</reference>
<dbReference type="Gene3D" id="3.40.30.10">
    <property type="entry name" value="Glutaredoxin"/>
    <property type="match status" value="1"/>
</dbReference>
<feature type="compositionally biased region" description="Basic and acidic residues" evidence="5">
    <location>
        <begin position="1"/>
        <end position="17"/>
    </location>
</feature>
<evidence type="ECO:0000256" key="3">
    <source>
        <dbReference type="ARBA" id="ARBA00023157"/>
    </source>
</evidence>
<keyword evidence="8" id="KW-1185">Reference proteome</keyword>
<protein>
    <submittedName>
        <fullName evidence="7">Antioxidant, AhpC/TSA family</fullName>
        <ecNumber evidence="7">1.11.1.15</ecNumber>
    </submittedName>
</protein>
<dbReference type="PROSITE" id="PS51352">
    <property type="entry name" value="THIOREDOXIN_2"/>
    <property type="match status" value="1"/>
</dbReference>
<dbReference type="EMBL" id="AENN01000015">
    <property type="protein sequence ID" value="EFR31235.1"/>
    <property type="molecule type" value="Genomic_DNA"/>
</dbReference>